<dbReference type="AlphaFoldDB" id="A0AAP4BA98"/>
<gene>
    <name evidence="2" type="ORF">QJ036_06435</name>
</gene>
<dbReference type="SUPFAM" id="SSF46689">
    <property type="entry name" value="Homeodomain-like"/>
    <property type="match status" value="1"/>
</dbReference>
<accession>A0AAP4BA98</accession>
<dbReference type="RefSeq" id="WP_283230613.1">
    <property type="nucleotide sequence ID" value="NZ_JASGBQ010000008.1"/>
</dbReference>
<reference evidence="2 3" key="1">
    <citation type="submission" date="2023-05" db="EMBL/GenBank/DDBJ databases">
        <title>[ruminococcus] sp. nov., isolated from a pig farm feces dump.</title>
        <authorList>
            <person name="Chang Y.-H."/>
        </authorList>
    </citation>
    <scope>NUCLEOTIDE SEQUENCE [LARGE SCALE GENOMIC DNA]</scope>
    <source>
        <strain evidence="2 3">YH-rum2234</strain>
    </source>
</reference>
<organism evidence="2 3">
    <name type="scientific">Fusibacillus kribbianus</name>
    <dbReference type="NCBI Taxonomy" id="3044208"/>
    <lineage>
        <taxon>Bacteria</taxon>
        <taxon>Bacillati</taxon>
        <taxon>Bacillota</taxon>
        <taxon>Clostridia</taxon>
        <taxon>Lachnospirales</taxon>
        <taxon>Lachnospiraceae</taxon>
        <taxon>Fusibacillus</taxon>
    </lineage>
</organism>
<dbReference type="NCBIfam" id="NF040785">
    <property type="entry name" value="CD3324_fam"/>
    <property type="match status" value="1"/>
</dbReference>
<protein>
    <submittedName>
        <fullName evidence="2">CD3324 family protein</fullName>
    </submittedName>
</protein>
<comment type="caution">
    <text evidence="2">The sequence shown here is derived from an EMBL/GenBank/DDBJ whole genome shotgun (WGS) entry which is preliminary data.</text>
</comment>
<dbReference type="Gene3D" id="1.10.10.60">
    <property type="entry name" value="Homeodomain-like"/>
    <property type="match status" value="1"/>
</dbReference>
<dbReference type="EMBL" id="JASGBQ010000008">
    <property type="protein sequence ID" value="MDI9242117.1"/>
    <property type="molecule type" value="Genomic_DNA"/>
</dbReference>
<evidence type="ECO:0000259" key="1">
    <source>
        <dbReference type="Pfam" id="PF08765"/>
    </source>
</evidence>
<proteinExistence type="predicted"/>
<dbReference type="Pfam" id="PF08765">
    <property type="entry name" value="Mor"/>
    <property type="match status" value="1"/>
</dbReference>
<dbReference type="Proteomes" id="UP001300383">
    <property type="component" value="Unassembled WGS sequence"/>
</dbReference>
<dbReference type="InterPro" id="IPR009057">
    <property type="entry name" value="Homeodomain-like_sf"/>
</dbReference>
<dbReference type="InterPro" id="IPR049739">
    <property type="entry name" value="YraL-like"/>
</dbReference>
<dbReference type="InterPro" id="IPR014875">
    <property type="entry name" value="Mor_transcription_activator"/>
</dbReference>
<dbReference type="InterPro" id="IPR052411">
    <property type="entry name" value="c-mor_Regulatory_Protein"/>
</dbReference>
<evidence type="ECO:0000313" key="3">
    <source>
        <dbReference type="Proteomes" id="UP001300383"/>
    </source>
</evidence>
<keyword evidence="3" id="KW-1185">Reference proteome</keyword>
<name>A0AAP4BA98_9FIRM</name>
<dbReference type="PANTHER" id="PTHR37812">
    <property type="entry name" value="MU-LIKE PROPHAGE FLUMU PROTEIN C"/>
    <property type="match status" value="1"/>
</dbReference>
<dbReference type="PANTHER" id="PTHR37812:SF1">
    <property type="entry name" value="MU-LIKE PROPHAGE FLUMU PROTEIN C"/>
    <property type="match status" value="1"/>
</dbReference>
<evidence type="ECO:0000313" key="2">
    <source>
        <dbReference type="EMBL" id="MDI9242117.1"/>
    </source>
</evidence>
<sequence>MGYIKATDVLPDELLLEIQKYVDGQLIYIPRCSKKKKKWGDNTDTKGVLRIRNQAIYQDWINGMSIVSLAEKYFLTEKSIQRILRNIKE</sequence>
<feature type="domain" description="Mor transcription activator" evidence="1">
    <location>
        <begin position="13"/>
        <end position="87"/>
    </location>
</feature>